<organism evidence="3 4">
    <name type="scientific">Dactylosporangium fulvum</name>
    <dbReference type="NCBI Taxonomy" id="53359"/>
    <lineage>
        <taxon>Bacteria</taxon>
        <taxon>Bacillati</taxon>
        <taxon>Actinomycetota</taxon>
        <taxon>Actinomycetes</taxon>
        <taxon>Micromonosporales</taxon>
        <taxon>Micromonosporaceae</taxon>
        <taxon>Dactylosporangium</taxon>
    </lineage>
</organism>
<feature type="domain" description="Microcystin LR degradation protein MlrC C-terminal" evidence="1">
    <location>
        <begin position="299"/>
        <end position="473"/>
    </location>
</feature>
<feature type="domain" description="Microcystin LR degradation protein MlrC N-terminal" evidence="2">
    <location>
        <begin position="4"/>
        <end position="287"/>
    </location>
</feature>
<dbReference type="PIRSF" id="PIRSF012702">
    <property type="entry name" value="UCP012702"/>
    <property type="match status" value="1"/>
</dbReference>
<accession>A0ABY5W972</accession>
<gene>
    <name evidence="3" type="ORF">Dfulv_15480</name>
</gene>
<dbReference type="EMBL" id="CP073720">
    <property type="protein sequence ID" value="UWP85559.1"/>
    <property type="molecule type" value="Genomic_DNA"/>
</dbReference>
<name>A0ABY5W972_9ACTN</name>
<proteinExistence type="predicted"/>
<evidence type="ECO:0000259" key="1">
    <source>
        <dbReference type="Pfam" id="PF07171"/>
    </source>
</evidence>
<sequence length="490" mass="52881">MKLRVAVGGLSHETNQYSSTSTEFDDFEIVTGRAVFERHAGRTYVGGMVAAASEAGAEVVGTLHAEALPAGTIARTAYQRLKQALLESLGAVLPVDGVLLDLHGAAAAEGVDDVEGDICRAVRDLIGPAVPLVVTHDLHGNISQAEADVVDAMFGVHHYPHDDMFERGQEAMRAVSLIARGRWRPYVHVERLPLLVPQTTTYEGIGAKAREICQRFEEQDGILDCTFMHGFPYADHAFVGAQVVTIADNSDNELARRVARDAARLIWALRDEFTVDYPNPDEALRLAEAGRQWPVVVNEVSDNPGGGAPGDGTHLLRALLAARPENAVFVGIKDPDVVRQAIEAGVGATIDIRLGGKTDTLHGAPIECRAYVKLLSDGEVVLEAPMGRGWRYPLGRSARLVIDGVDVVVISRAMQTLDRTPLLLHGIDAARCNLIALKSAHHFRSGFGEVAKAVVSTDPPGLSTMRLDTFPRSRTPRPVYPLDAHTTYGD</sequence>
<dbReference type="InterPro" id="IPR015995">
    <property type="entry name" value="MlrC_N"/>
</dbReference>
<dbReference type="InterPro" id="IPR009197">
    <property type="entry name" value="MlrC"/>
</dbReference>
<dbReference type="Pfam" id="PF07364">
    <property type="entry name" value="DUF1485"/>
    <property type="match status" value="1"/>
</dbReference>
<dbReference type="Proteomes" id="UP001059617">
    <property type="component" value="Chromosome"/>
</dbReference>
<evidence type="ECO:0000313" key="4">
    <source>
        <dbReference type="Proteomes" id="UP001059617"/>
    </source>
</evidence>
<dbReference type="RefSeq" id="WP_259863691.1">
    <property type="nucleotide sequence ID" value="NZ_BAAAST010000012.1"/>
</dbReference>
<dbReference type="Pfam" id="PF07171">
    <property type="entry name" value="MlrC_C"/>
    <property type="match status" value="1"/>
</dbReference>
<dbReference type="InterPro" id="IPR010799">
    <property type="entry name" value="MlrC_C"/>
</dbReference>
<evidence type="ECO:0000313" key="3">
    <source>
        <dbReference type="EMBL" id="UWP85559.1"/>
    </source>
</evidence>
<reference evidence="3" key="1">
    <citation type="submission" date="2021-04" db="EMBL/GenBank/DDBJ databases">
        <authorList>
            <person name="Hartkoorn R.C."/>
            <person name="Beaudoing E."/>
            <person name="Hot D."/>
        </authorList>
    </citation>
    <scope>NUCLEOTIDE SEQUENCE</scope>
    <source>
        <strain evidence="3">NRRL B-16292</strain>
    </source>
</reference>
<protein>
    <submittedName>
        <fullName evidence="3">M81 family metallopeptidase</fullName>
    </submittedName>
</protein>
<keyword evidence="4" id="KW-1185">Reference proteome</keyword>
<evidence type="ECO:0000259" key="2">
    <source>
        <dbReference type="Pfam" id="PF07364"/>
    </source>
</evidence>
<reference evidence="3" key="2">
    <citation type="submission" date="2022-09" db="EMBL/GenBank/DDBJ databases">
        <title>Biosynthetic gene clusters of Dactylosporangioum fulvum.</title>
        <authorList>
            <person name="Caradec T."/>
        </authorList>
    </citation>
    <scope>NUCLEOTIDE SEQUENCE</scope>
    <source>
        <strain evidence="3">NRRL B-16292</strain>
    </source>
</reference>